<dbReference type="EMBL" id="JACHXK010000011">
    <property type="protein sequence ID" value="MBB3112186.1"/>
    <property type="molecule type" value="Genomic_DNA"/>
</dbReference>
<dbReference type="InterPro" id="IPR011009">
    <property type="entry name" value="Kinase-like_dom_sf"/>
</dbReference>
<name>A0A7W5B1K1_9BACL</name>
<dbReference type="InterPro" id="IPR000719">
    <property type="entry name" value="Prot_kinase_dom"/>
</dbReference>
<dbReference type="Gene3D" id="3.30.200.20">
    <property type="entry name" value="Phosphorylase Kinase, domain 1"/>
    <property type="match status" value="1"/>
</dbReference>
<evidence type="ECO:0000313" key="3">
    <source>
        <dbReference type="Proteomes" id="UP000570361"/>
    </source>
</evidence>
<dbReference type="SUPFAM" id="SSF56112">
    <property type="entry name" value="Protein kinase-like (PK-like)"/>
    <property type="match status" value="1"/>
</dbReference>
<dbReference type="RefSeq" id="WP_246427809.1">
    <property type="nucleotide sequence ID" value="NZ_JACHXK010000011.1"/>
</dbReference>
<dbReference type="GO" id="GO:0004674">
    <property type="term" value="F:protein serine/threonine kinase activity"/>
    <property type="evidence" value="ECO:0007669"/>
    <property type="project" value="UniProtKB-EC"/>
</dbReference>
<comment type="caution">
    <text evidence="2">The sequence shown here is derived from an EMBL/GenBank/DDBJ whole genome shotgun (WGS) entry which is preliminary data.</text>
</comment>
<dbReference type="Proteomes" id="UP000570361">
    <property type="component" value="Unassembled WGS sequence"/>
</dbReference>
<dbReference type="GO" id="GO:0004713">
    <property type="term" value="F:protein tyrosine kinase activity"/>
    <property type="evidence" value="ECO:0007669"/>
    <property type="project" value="InterPro"/>
</dbReference>
<accession>A0A7W5B1K1</accession>
<gene>
    <name evidence="2" type="ORF">FHS18_004272</name>
</gene>
<evidence type="ECO:0000313" key="2">
    <source>
        <dbReference type="EMBL" id="MBB3112186.1"/>
    </source>
</evidence>
<dbReference type="GO" id="GO:0005524">
    <property type="term" value="F:ATP binding"/>
    <property type="evidence" value="ECO:0007669"/>
    <property type="project" value="InterPro"/>
</dbReference>
<dbReference type="PANTHER" id="PTHR24347">
    <property type="entry name" value="SERINE/THREONINE-PROTEIN KINASE"/>
    <property type="match status" value="1"/>
</dbReference>
<dbReference type="PROSITE" id="PS50011">
    <property type="entry name" value="PROTEIN_KINASE_DOM"/>
    <property type="match status" value="1"/>
</dbReference>
<dbReference type="Pfam" id="PF00069">
    <property type="entry name" value="Pkinase"/>
    <property type="match status" value="1"/>
</dbReference>
<dbReference type="SMART" id="SM00219">
    <property type="entry name" value="TyrKc"/>
    <property type="match status" value="1"/>
</dbReference>
<keyword evidence="2" id="KW-0418">Kinase</keyword>
<proteinExistence type="predicted"/>
<organism evidence="2 3">
    <name type="scientific">Paenibacillus phyllosphaerae</name>
    <dbReference type="NCBI Taxonomy" id="274593"/>
    <lineage>
        <taxon>Bacteria</taxon>
        <taxon>Bacillati</taxon>
        <taxon>Bacillota</taxon>
        <taxon>Bacilli</taxon>
        <taxon>Bacillales</taxon>
        <taxon>Paenibacillaceae</taxon>
        <taxon>Paenibacillus</taxon>
    </lineage>
</organism>
<dbReference type="EC" id="2.7.11.1" evidence="2"/>
<dbReference type="Gene3D" id="1.10.510.10">
    <property type="entry name" value="Transferase(Phosphotransferase) domain 1"/>
    <property type="match status" value="1"/>
</dbReference>
<feature type="domain" description="Protein kinase" evidence="1">
    <location>
        <begin position="32"/>
        <end position="295"/>
    </location>
</feature>
<dbReference type="AlphaFoldDB" id="A0A7W5B1K1"/>
<protein>
    <submittedName>
        <fullName evidence="2">Serine/threonine-protein kinase</fullName>
        <ecNumber evidence="2">2.7.11.1</ecNumber>
    </submittedName>
</protein>
<reference evidence="2 3" key="1">
    <citation type="submission" date="2020-08" db="EMBL/GenBank/DDBJ databases">
        <title>Genomic Encyclopedia of Type Strains, Phase III (KMG-III): the genomes of soil and plant-associated and newly described type strains.</title>
        <authorList>
            <person name="Whitman W."/>
        </authorList>
    </citation>
    <scope>NUCLEOTIDE SEQUENCE [LARGE SCALE GENOMIC DNA]</scope>
    <source>
        <strain evidence="2 3">CECT 5862</strain>
    </source>
</reference>
<keyword evidence="3" id="KW-1185">Reference proteome</keyword>
<evidence type="ECO:0000259" key="1">
    <source>
        <dbReference type="PROSITE" id="PS50011"/>
    </source>
</evidence>
<dbReference type="InterPro" id="IPR020635">
    <property type="entry name" value="Tyr_kinase_cat_dom"/>
</dbReference>
<keyword evidence="2" id="KW-0808">Transferase</keyword>
<sequence length="295" mass="33884">MMIKKLIERLKLAIRNWQDYPLREGTVLCGRYELERFLGMGSYGQAYEAFDRRTGVHVLVKLNKPSKGAVGRELLRRESELMRQLSHAQIPRWQDNCRAGRRHLLVMELIDGDNLESLMMEQGYRYDELTTAHILLALLEPLSHLHERGYVHRDVRIPNVMQSSDADRPMSQRIFLIDYGLACRIGEQLPEALRIALGEHEEAEADGSWAGVKQRMRRPEPASDFYGLGHLALFLLYSGYTPKEVEEAGDWQKELALSAGMKEWILRALGDKDPFVSASEGAVYLERLVEEMQQS</sequence>